<protein>
    <submittedName>
        <fullName evidence="1">Uncharacterized protein</fullName>
    </submittedName>
</protein>
<organism evidence="1">
    <name type="scientific">Arion vulgaris</name>
    <dbReference type="NCBI Taxonomy" id="1028688"/>
    <lineage>
        <taxon>Eukaryota</taxon>
        <taxon>Metazoa</taxon>
        <taxon>Spiralia</taxon>
        <taxon>Lophotrochozoa</taxon>
        <taxon>Mollusca</taxon>
        <taxon>Gastropoda</taxon>
        <taxon>Heterobranchia</taxon>
        <taxon>Euthyneura</taxon>
        <taxon>Panpulmonata</taxon>
        <taxon>Eupulmonata</taxon>
        <taxon>Stylommatophora</taxon>
        <taxon>Helicina</taxon>
        <taxon>Arionoidea</taxon>
        <taxon>Arionidae</taxon>
        <taxon>Arion</taxon>
    </lineage>
</organism>
<gene>
    <name evidence="1" type="primary">ORF108088</name>
</gene>
<evidence type="ECO:0000313" key="1">
    <source>
        <dbReference type="EMBL" id="CEK78059.1"/>
    </source>
</evidence>
<dbReference type="EMBL" id="HACG01031194">
    <property type="protein sequence ID" value="CEK78059.1"/>
    <property type="molecule type" value="Transcribed_RNA"/>
</dbReference>
<sequence>SELKADEKKKKCLSKQIVGKKLKDITLITLNSSTFKIIDPVAASLSAFLSS</sequence>
<accession>A0A0B7AAP9</accession>
<name>A0A0B7AAP9_9EUPU</name>
<feature type="non-terminal residue" evidence="1">
    <location>
        <position position="1"/>
    </location>
</feature>
<dbReference type="AlphaFoldDB" id="A0A0B7AAP9"/>
<reference evidence="1" key="1">
    <citation type="submission" date="2014-12" db="EMBL/GenBank/DDBJ databases">
        <title>Insight into the proteome of Arion vulgaris.</title>
        <authorList>
            <person name="Aradska J."/>
            <person name="Bulat T."/>
            <person name="Smidak R."/>
            <person name="Sarate P."/>
            <person name="Gangsoo J."/>
            <person name="Sialana F."/>
            <person name="Bilban M."/>
            <person name="Lubec G."/>
        </authorList>
    </citation>
    <scope>NUCLEOTIDE SEQUENCE</scope>
    <source>
        <tissue evidence="1">Skin</tissue>
    </source>
</reference>
<proteinExistence type="predicted"/>